<organism evidence="2 3">
    <name type="scientific">Portunus trituberculatus</name>
    <name type="common">Swimming crab</name>
    <name type="synonym">Neptunus trituberculatus</name>
    <dbReference type="NCBI Taxonomy" id="210409"/>
    <lineage>
        <taxon>Eukaryota</taxon>
        <taxon>Metazoa</taxon>
        <taxon>Ecdysozoa</taxon>
        <taxon>Arthropoda</taxon>
        <taxon>Crustacea</taxon>
        <taxon>Multicrustacea</taxon>
        <taxon>Malacostraca</taxon>
        <taxon>Eumalacostraca</taxon>
        <taxon>Eucarida</taxon>
        <taxon>Decapoda</taxon>
        <taxon>Pleocyemata</taxon>
        <taxon>Brachyura</taxon>
        <taxon>Eubrachyura</taxon>
        <taxon>Portunoidea</taxon>
        <taxon>Portunidae</taxon>
        <taxon>Portuninae</taxon>
        <taxon>Portunus</taxon>
    </lineage>
</organism>
<name>A0A5B7DGJ7_PORTR</name>
<dbReference type="AlphaFoldDB" id="A0A5B7DGJ7"/>
<feature type="region of interest" description="Disordered" evidence="1">
    <location>
        <begin position="97"/>
        <end position="120"/>
    </location>
</feature>
<evidence type="ECO:0000313" key="3">
    <source>
        <dbReference type="Proteomes" id="UP000324222"/>
    </source>
</evidence>
<evidence type="ECO:0000256" key="1">
    <source>
        <dbReference type="SAM" id="MobiDB-lite"/>
    </source>
</evidence>
<evidence type="ECO:0000313" key="2">
    <source>
        <dbReference type="EMBL" id="MPC20297.1"/>
    </source>
</evidence>
<protein>
    <submittedName>
        <fullName evidence="2">Uncharacterized protein</fullName>
    </submittedName>
</protein>
<dbReference type="EMBL" id="VSRR010000856">
    <property type="protein sequence ID" value="MPC20297.1"/>
    <property type="molecule type" value="Genomic_DNA"/>
</dbReference>
<keyword evidence="3" id="KW-1185">Reference proteome</keyword>
<dbReference type="Proteomes" id="UP000324222">
    <property type="component" value="Unassembled WGS sequence"/>
</dbReference>
<reference evidence="2 3" key="1">
    <citation type="submission" date="2019-05" db="EMBL/GenBank/DDBJ databases">
        <title>Another draft genome of Portunus trituberculatus and its Hox gene families provides insights of decapod evolution.</title>
        <authorList>
            <person name="Jeong J.-H."/>
            <person name="Song I."/>
            <person name="Kim S."/>
            <person name="Choi T."/>
            <person name="Kim D."/>
            <person name="Ryu S."/>
            <person name="Kim W."/>
        </authorList>
    </citation>
    <scope>NUCLEOTIDE SEQUENCE [LARGE SCALE GENOMIC DNA]</scope>
    <source>
        <tissue evidence="2">Muscle</tissue>
    </source>
</reference>
<gene>
    <name evidence="2" type="ORF">E2C01_013233</name>
</gene>
<sequence>MCGFSPLATASRTQRKNLWQQQDKIVFFTHNAHANLMLKVTQYSKNSKVLHRANVGHEDGERGGTAGQNTCNYSFLKLAGTGSPQDQTVLMPEQETWVDAESRTGQQQVTGPEGKRAGRDCSWAGLTEQATELQSPPELS</sequence>
<comment type="caution">
    <text evidence="2">The sequence shown here is derived from an EMBL/GenBank/DDBJ whole genome shotgun (WGS) entry which is preliminary data.</text>
</comment>
<proteinExistence type="predicted"/>
<accession>A0A5B7DGJ7</accession>